<feature type="compositionally biased region" description="Low complexity" evidence="1">
    <location>
        <begin position="199"/>
        <end position="218"/>
    </location>
</feature>
<dbReference type="Proteomes" id="UP000588098">
    <property type="component" value="Unassembled WGS sequence"/>
</dbReference>
<feature type="compositionally biased region" description="Low complexity" evidence="1">
    <location>
        <begin position="116"/>
        <end position="125"/>
    </location>
</feature>
<feature type="compositionally biased region" description="Acidic residues" evidence="1">
    <location>
        <begin position="56"/>
        <end position="67"/>
    </location>
</feature>
<evidence type="ECO:0000313" key="3">
    <source>
        <dbReference type="EMBL" id="MBB5938048.1"/>
    </source>
</evidence>
<dbReference type="AlphaFoldDB" id="A0A7W9QD32"/>
<feature type="compositionally biased region" description="Low complexity" evidence="1">
    <location>
        <begin position="319"/>
        <end position="330"/>
    </location>
</feature>
<evidence type="ECO:0000313" key="4">
    <source>
        <dbReference type="Proteomes" id="UP000588098"/>
    </source>
</evidence>
<proteinExistence type="predicted"/>
<accession>A0A7W9QD32</accession>
<feature type="compositionally biased region" description="Pro residues" evidence="1">
    <location>
        <begin position="139"/>
        <end position="148"/>
    </location>
</feature>
<feature type="compositionally biased region" description="Basic and acidic residues" evidence="1">
    <location>
        <begin position="97"/>
        <end position="110"/>
    </location>
</feature>
<keyword evidence="4" id="KW-1185">Reference proteome</keyword>
<keyword evidence="2" id="KW-0812">Transmembrane</keyword>
<dbReference type="Gene3D" id="3.40.1000.10">
    <property type="entry name" value="Mog1/PsbP, alpha/beta/alpha sandwich"/>
    <property type="match status" value="1"/>
</dbReference>
<reference evidence="3 4" key="1">
    <citation type="submission" date="2020-08" db="EMBL/GenBank/DDBJ databases">
        <title>Genomic Encyclopedia of Type Strains, Phase III (KMG-III): the genomes of soil and plant-associated and newly described type strains.</title>
        <authorList>
            <person name="Whitman W."/>
        </authorList>
    </citation>
    <scope>NUCLEOTIDE SEQUENCE [LARGE SCALE GENOMIC DNA]</scope>
    <source>
        <strain evidence="3 4">CECT 8305</strain>
    </source>
</reference>
<gene>
    <name evidence="3" type="ORF">FHS42_005132</name>
</gene>
<feature type="region of interest" description="Disordered" evidence="1">
    <location>
        <begin position="1"/>
        <end position="34"/>
    </location>
</feature>
<evidence type="ECO:0000256" key="2">
    <source>
        <dbReference type="SAM" id="Phobius"/>
    </source>
</evidence>
<feature type="transmembrane region" description="Helical" evidence="2">
    <location>
        <begin position="239"/>
        <end position="263"/>
    </location>
</feature>
<organism evidence="3 4">
    <name type="scientific">Streptomyces zagrosensis</name>
    <dbReference type="NCBI Taxonomy" id="1042984"/>
    <lineage>
        <taxon>Bacteria</taxon>
        <taxon>Bacillati</taxon>
        <taxon>Actinomycetota</taxon>
        <taxon>Actinomycetes</taxon>
        <taxon>Kitasatosporales</taxon>
        <taxon>Streptomycetaceae</taxon>
        <taxon>Streptomyces</taxon>
    </lineage>
</organism>
<keyword evidence="2" id="KW-1133">Transmembrane helix</keyword>
<evidence type="ECO:0008006" key="5">
    <source>
        <dbReference type="Google" id="ProtNLM"/>
    </source>
</evidence>
<sequence length="505" mass="51782">MAIPAPDIPADEAGGYASAEAPTQPVPADAATKQLADAATKQLTADAVAKHIPADEAGDDASAEDSADGTPPEPDGPSVLLPHTAPDVVSDAVPSEARTDAHTTRIDARPADSNATVTSPVTRSTTPPPSSPSSRMRGPVPPPPPPGTPLRSAYGRPPAAPAASALPDSTPAAYAPQPQPAPHSAAYAASPQPGPQTVPQPGQQAGPYADPYPAAGGPEVSGMSGEPREPGTPRNRRRVLVWMAVGLAAYVIGGSATAGVLALRDDDEGADRKTVAAQSESPSGDDRDATPERGSTSTASSPPPSRSPSASPDGDEGGSSTSPTAPALPSGYPTEPPDLNPGPTSAPLDDPDAGNPPDGYRTAQDPQGFSLAVPEGWEREVEGGQIDYRGPDAAGDSAYLRIGIVPGTTQSAIDHFRELEEITSSRTQDYAQVELAANTFQGRAGARWEFTWVEKKSGRAMHAIDQAYVTDDGTEYALYYQGPAESFATDRAAFDTALETWSQGG</sequence>
<feature type="region of interest" description="Disordered" evidence="1">
    <location>
        <begin position="46"/>
        <end position="235"/>
    </location>
</feature>
<feature type="region of interest" description="Disordered" evidence="1">
    <location>
        <begin position="265"/>
        <end position="367"/>
    </location>
</feature>
<dbReference type="EMBL" id="JACHJL010000014">
    <property type="protein sequence ID" value="MBB5938048.1"/>
    <property type="molecule type" value="Genomic_DNA"/>
</dbReference>
<keyword evidence="2" id="KW-0472">Membrane</keyword>
<dbReference type="RefSeq" id="WP_184575511.1">
    <property type="nucleotide sequence ID" value="NZ_JACHJL010000014.1"/>
</dbReference>
<feature type="compositionally biased region" description="Low complexity" evidence="1">
    <location>
        <begin position="152"/>
        <end position="191"/>
    </location>
</feature>
<evidence type="ECO:0000256" key="1">
    <source>
        <dbReference type="SAM" id="MobiDB-lite"/>
    </source>
</evidence>
<name>A0A7W9QD32_9ACTN</name>
<protein>
    <recommendedName>
        <fullName evidence="5">Serine/arginine repetitive matrix protein 2</fullName>
    </recommendedName>
</protein>
<comment type="caution">
    <text evidence="3">The sequence shown here is derived from an EMBL/GenBank/DDBJ whole genome shotgun (WGS) entry which is preliminary data.</text>
</comment>